<dbReference type="RefSeq" id="XP_013785787.1">
    <property type="nucleotide sequence ID" value="XM_013930333.2"/>
</dbReference>
<evidence type="ECO:0000313" key="3">
    <source>
        <dbReference type="Proteomes" id="UP000694941"/>
    </source>
</evidence>
<proteinExistence type="predicted"/>
<sequence length="149" mass="16740">MMISRGKLRSIAEVCADCTAPDPTWALLNRGILVCDECCSVHRSLGRHISQVKSLKKGAWCPSQLSMVHDLSSSGANSIWEYTLLDPGPYKSERRKPNAKDPLHPTKADFIRAKHQNLAFVHRPSKNEGPMFKSDLNKQLKTIISNHYD</sequence>
<dbReference type="PROSITE" id="PS50115">
    <property type="entry name" value="ARFGAP"/>
    <property type="match status" value="1"/>
</dbReference>
<accession>A0ABM1BNW8</accession>
<dbReference type="InterPro" id="IPR037278">
    <property type="entry name" value="ARFGAP/RecO"/>
</dbReference>
<dbReference type="InterPro" id="IPR001164">
    <property type="entry name" value="ArfGAP_dom"/>
</dbReference>
<name>A0ABM1BNW8_LIMPO</name>
<dbReference type="SUPFAM" id="SSF57863">
    <property type="entry name" value="ArfGap/RecO-like zinc finger"/>
    <property type="match status" value="1"/>
</dbReference>
<dbReference type="PANTHER" id="PTHR46097:SF3">
    <property type="entry name" value="ARF GTPASE-ACTIVATING PROTEIN GIT"/>
    <property type="match status" value="1"/>
</dbReference>
<dbReference type="PANTHER" id="PTHR46097">
    <property type="entry name" value="G PROTEIN-COUPLED RECEPTOR KINASE INTERACTING ARFGAP"/>
    <property type="match status" value="1"/>
</dbReference>
<evidence type="ECO:0000259" key="2">
    <source>
        <dbReference type="PROSITE" id="PS50115"/>
    </source>
</evidence>
<organism evidence="3 4">
    <name type="scientific">Limulus polyphemus</name>
    <name type="common">Atlantic horseshoe crab</name>
    <dbReference type="NCBI Taxonomy" id="6850"/>
    <lineage>
        <taxon>Eukaryota</taxon>
        <taxon>Metazoa</taxon>
        <taxon>Ecdysozoa</taxon>
        <taxon>Arthropoda</taxon>
        <taxon>Chelicerata</taxon>
        <taxon>Merostomata</taxon>
        <taxon>Xiphosura</taxon>
        <taxon>Limulidae</taxon>
        <taxon>Limulus</taxon>
    </lineage>
</organism>
<keyword evidence="1" id="KW-0862">Zinc</keyword>
<evidence type="ECO:0000313" key="4">
    <source>
        <dbReference type="RefSeq" id="XP_013785787.1"/>
    </source>
</evidence>
<dbReference type="Gene3D" id="1.10.220.150">
    <property type="entry name" value="Arf GTPase activating protein"/>
    <property type="match status" value="1"/>
</dbReference>
<dbReference type="Pfam" id="PF01412">
    <property type="entry name" value="ArfGap"/>
    <property type="match status" value="1"/>
</dbReference>
<dbReference type="PRINTS" id="PR00405">
    <property type="entry name" value="REVINTRACTNG"/>
</dbReference>
<gene>
    <name evidence="4" type="primary">LOC106469822</name>
</gene>
<dbReference type="GeneID" id="106469822"/>
<keyword evidence="1" id="KW-0863">Zinc-finger</keyword>
<dbReference type="InterPro" id="IPR038508">
    <property type="entry name" value="ArfGAP_dom_sf"/>
</dbReference>
<protein>
    <submittedName>
        <fullName evidence="4">ARF GTPase-activating protein GIT1-like</fullName>
    </submittedName>
</protein>
<dbReference type="CDD" id="cd08833">
    <property type="entry name" value="ArfGap_GIT"/>
    <property type="match status" value="1"/>
</dbReference>
<dbReference type="Proteomes" id="UP000694941">
    <property type="component" value="Unplaced"/>
</dbReference>
<dbReference type="SMART" id="SM00105">
    <property type="entry name" value="ArfGap"/>
    <property type="match status" value="1"/>
</dbReference>
<keyword evidence="1" id="KW-0479">Metal-binding</keyword>
<reference evidence="4" key="1">
    <citation type="submission" date="2025-08" db="UniProtKB">
        <authorList>
            <consortium name="RefSeq"/>
        </authorList>
    </citation>
    <scope>IDENTIFICATION</scope>
    <source>
        <tissue evidence="4">Muscle</tissue>
    </source>
</reference>
<dbReference type="InterPro" id="IPR047161">
    <property type="entry name" value="GIT-like"/>
</dbReference>
<feature type="domain" description="Arf-GAP" evidence="2">
    <location>
        <begin position="8"/>
        <end position="128"/>
    </location>
</feature>
<keyword evidence="3" id="KW-1185">Reference proteome</keyword>
<evidence type="ECO:0000256" key="1">
    <source>
        <dbReference type="PROSITE-ProRule" id="PRU00288"/>
    </source>
</evidence>